<keyword evidence="3" id="KW-1185">Reference proteome</keyword>
<dbReference type="Pfam" id="PF08867">
    <property type="entry name" value="FRG"/>
    <property type="match status" value="1"/>
</dbReference>
<gene>
    <name evidence="2" type="ORF">TresaDRAFT_1001</name>
</gene>
<accession>H7EKY7</accession>
<dbReference type="RefSeq" id="WP_002704436.1">
    <property type="nucleotide sequence ID" value="NZ_AGRW01000047.1"/>
</dbReference>
<comment type="caution">
    <text evidence="2">The sequence shown here is derived from an EMBL/GenBank/DDBJ whole genome shotgun (WGS) entry which is preliminary data.</text>
</comment>
<organism evidence="2 3">
    <name type="scientific">Treponema saccharophilum DSM 2985</name>
    <dbReference type="NCBI Taxonomy" id="907348"/>
    <lineage>
        <taxon>Bacteria</taxon>
        <taxon>Pseudomonadati</taxon>
        <taxon>Spirochaetota</taxon>
        <taxon>Spirochaetia</taxon>
        <taxon>Spirochaetales</taxon>
        <taxon>Treponemataceae</taxon>
        <taxon>Treponema</taxon>
    </lineage>
</organism>
<dbReference type="PATRIC" id="fig|907348.3.peg.1568"/>
<evidence type="ECO:0000313" key="2">
    <source>
        <dbReference type="EMBL" id="EIC01712.1"/>
    </source>
</evidence>
<proteinExistence type="predicted"/>
<dbReference type="SMART" id="SM00901">
    <property type="entry name" value="FRG"/>
    <property type="match status" value="1"/>
</dbReference>
<dbReference type="OrthoDB" id="9816036at2"/>
<dbReference type="eggNOG" id="ENOG5031DTM">
    <property type="taxonomic scope" value="Bacteria"/>
</dbReference>
<dbReference type="AlphaFoldDB" id="H7EKY7"/>
<name>H7EKY7_9SPIR</name>
<dbReference type="InterPro" id="IPR014966">
    <property type="entry name" value="FRG-dom"/>
</dbReference>
<sequence length="380" mass="44354">MRKETDFEKALRLKGYGSFKKKYSESDKKRIEAVKKVGDLRVKPKVITSLKDYIEFIETLETSYENPVFYRGQGNANYLINSSALRINPVNELKMIDSFRRRFSTNIDSCVNNMDRLILMQHFGLPTRALDITENPLAALYFACSPMKKFNKNPQLELDAWGEIAVFRETKELKSISSTTVSIIASTAFMENDFSLWQLGMEYKKDNNYDRDESYIPLKDILRRSVIVRVPQNNPRIKNQQGAIILINASEIKSINKNEEKAEELTDFILSNEDEIRFIDLINSKKWSKLFSEDQAAWELEFTKIKPYSDENKNKIFDTDPFDLHRLFYKDENENQLVALIPPKAKPNITKELARFNITEDFIYPDMDNVANEIKEQINK</sequence>
<reference evidence="2 3" key="1">
    <citation type="submission" date="2011-09" db="EMBL/GenBank/DDBJ databases">
        <title>The draft genome of Treponema saccharophilum DSM 2985.</title>
        <authorList>
            <consortium name="US DOE Joint Genome Institute (JGI-PGF)"/>
            <person name="Lucas S."/>
            <person name="Copeland A."/>
            <person name="Lapidus A."/>
            <person name="Glavina del Rio T."/>
            <person name="Dalin E."/>
            <person name="Tice H."/>
            <person name="Bruce D."/>
            <person name="Goodwin L."/>
            <person name="Pitluck S."/>
            <person name="Peters L."/>
            <person name="Kyrpides N."/>
            <person name="Mavromatis K."/>
            <person name="Ivanova N."/>
            <person name="Markowitz V."/>
            <person name="Cheng J.-F."/>
            <person name="Hugenholtz P."/>
            <person name="Woyke T."/>
            <person name="Wu D."/>
            <person name="Gronow S."/>
            <person name="Wellnitz S."/>
            <person name="Brambilla E."/>
            <person name="Klenk H.-P."/>
            <person name="Eisen J.A."/>
        </authorList>
    </citation>
    <scope>NUCLEOTIDE SEQUENCE [LARGE SCALE GENOMIC DNA]</scope>
    <source>
        <strain evidence="2 3">DSM 2985</strain>
    </source>
</reference>
<evidence type="ECO:0000259" key="1">
    <source>
        <dbReference type="SMART" id="SM00901"/>
    </source>
</evidence>
<dbReference type="STRING" id="907348.TresaDRAFT_1001"/>
<feature type="domain" description="FRG" evidence="1">
    <location>
        <begin position="64"/>
        <end position="165"/>
    </location>
</feature>
<protein>
    <submittedName>
        <fullName evidence="2">FRG domain protein</fullName>
    </submittedName>
</protein>
<dbReference type="EMBL" id="AGRW01000047">
    <property type="protein sequence ID" value="EIC01712.1"/>
    <property type="molecule type" value="Genomic_DNA"/>
</dbReference>
<dbReference type="Proteomes" id="UP000003571">
    <property type="component" value="Unassembled WGS sequence"/>
</dbReference>
<evidence type="ECO:0000313" key="3">
    <source>
        <dbReference type="Proteomes" id="UP000003571"/>
    </source>
</evidence>